<evidence type="ECO:0000256" key="1">
    <source>
        <dbReference type="ARBA" id="ARBA00022737"/>
    </source>
</evidence>
<dbReference type="Pfam" id="PF20148">
    <property type="entry name" value="DUF6531"/>
    <property type="match status" value="1"/>
</dbReference>
<keyword evidence="1" id="KW-0677">Repeat</keyword>
<dbReference type="InterPro" id="IPR056823">
    <property type="entry name" value="TEN-like_YD-shell"/>
</dbReference>
<feature type="domain" description="Teneurin-like YD-shell" evidence="4">
    <location>
        <begin position="166"/>
        <end position="242"/>
    </location>
</feature>
<dbReference type="InterPro" id="IPR031325">
    <property type="entry name" value="RHS_repeat"/>
</dbReference>
<gene>
    <name evidence="5" type="ORF">DT376_03285</name>
</gene>
<evidence type="ECO:0000259" key="4">
    <source>
        <dbReference type="Pfam" id="PF25023"/>
    </source>
</evidence>
<evidence type="ECO:0000259" key="3">
    <source>
        <dbReference type="Pfam" id="PF20148"/>
    </source>
</evidence>
<dbReference type="Pfam" id="PF05593">
    <property type="entry name" value="RHS_repeat"/>
    <property type="match status" value="1"/>
</dbReference>
<dbReference type="Gene3D" id="2.180.10.10">
    <property type="entry name" value="RHS repeat-associated core"/>
    <property type="match status" value="1"/>
</dbReference>
<protein>
    <submittedName>
        <fullName evidence="5">RHS repeat protein</fullName>
    </submittedName>
</protein>
<dbReference type="EMBL" id="QORE01000054">
    <property type="protein sequence ID" value="RCI76264.1"/>
    <property type="molecule type" value="Genomic_DNA"/>
</dbReference>
<name>A0A367MFM8_PSEAI</name>
<sequence length="382" mass="42672">MDDAGCKLPDKNGPDKGAPPPEGCAGNPVNITNGNKYQVEHDLITPIPLSRHYNGLDGLWRHSFSARITRKDDSYLLYREDGKVSEFTGAGRDLTSLTDLGKLSRLAGRFFYTSELNEIIEFDPYGKLARLTTKEGRKYRVERGASLTISDEHGNKLVLSEGTNHQLLRAQTGGISIEYTYDKEQRLTSVTRTDGQYSTKTQYLYDDPRNIKLLTGIQDNNNRRFATWAYDNQGRAISSEHANGAEKVTLAYNDDGSTTVTTEYGKQATYRFQVIQGIKRIVAIEGEPSPNCPSSNSTFTYDDQGLLTSKRDNNGNLTTYQYNARGLETSRTEAAGTAQARTITTDWHPTLFLPVQVSEPGRITRYQYDAEGRKTGETVTTR</sequence>
<feature type="domain" description="DUF6531" evidence="3">
    <location>
        <begin position="26"/>
        <end position="87"/>
    </location>
</feature>
<comment type="caution">
    <text evidence="5">The sequence shown here is derived from an EMBL/GenBank/DDBJ whole genome shotgun (WGS) entry which is preliminary data.</text>
</comment>
<dbReference type="InterPro" id="IPR045351">
    <property type="entry name" value="DUF6531"/>
</dbReference>
<dbReference type="SUPFAM" id="SSF69304">
    <property type="entry name" value="Tricorn protease N-terminal domain"/>
    <property type="match status" value="1"/>
</dbReference>
<proteinExistence type="predicted"/>
<feature type="compositionally biased region" description="Basic and acidic residues" evidence="2">
    <location>
        <begin position="1"/>
        <end position="14"/>
    </location>
</feature>
<accession>A0A367MFM8</accession>
<evidence type="ECO:0000313" key="6">
    <source>
        <dbReference type="Proteomes" id="UP000253594"/>
    </source>
</evidence>
<dbReference type="NCBIfam" id="TIGR01643">
    <property type="entry name" value="YD_repeat_2x"/>
    <property type="match status" value="3"/>
</dbReference>
<feature type="region of interest" description="Disordered" evidence="2">
    <location>
        <begin position="1"/>
        <end position="23"/>
    </location>
</feature>
<dbReference type="Pfam" id="PF25023">
    <property type="entry name" value="TEN_YD-shell"/>
    <property type="match status" value="1"/>
</dbReference>
<organism evidence="5 6">
    <name type="scientific">Pseudomonas aeruginosa</name>
    <dbReference type="NCBI Taxonomy" id="287"/>
    <lineage>
        <taxon>Bacteria</taxon>
        <taxon>Pseudomonadati</taxon>
        <taxon>Pseudomonadota</taxon>
        <taxon>Gammaproteobacteria</taxon>
        <taxon>Pseudomonadales</taxon>
        <taxon>Pseudomonadaceae</taxon>
        <taxon>Pseudomonas</taxon>
    </lineage>
</organism>
<evidence type="ECO:0000313" key="5">
    <source>
        <dbReference type="EMBL" id="RCI76264.1"/>
    </source>
</evidence>
<evidence type="ECO:0000256" key="2">
    <source>
        <dbReference type="SAM" id="MobiDB-lite"/>
    </source>
</evidence>
<dbReference type="AlphaFoldDB" id="A0A367MFM8"/>
<reference evidence="5 6" key="1">
    <citation type="submission" date="2018-07" db="EMBL/GenBank/DDBJ databases">
        <title>Mechanisms of high-level aminoglycoside resistance among Gram-negative pathogens in Brazil.</title>
        <authorList>
            <person name="Ballaben A.S."/>
            <person name="Darini A.L.C."/>
            <person name="Doi Y."/>
        </authorList>
    </citation>
    <scope>NUCLEOTIDE SEQUENCE [LARGE SCALE GENOMIC DNA]</scope>
    <source>
        <strain evidence="5 6">B2-305</strain>
    </source>
</reference>
<dbReference type="InterPro" id="IPR006530">
    <property type="entry name" value="YD"/>
</dbReference>
<dbReference type="Proteomes" id="UP000253594">
    <property type="component" value="Unassembled WGS sequence"/>
</dbReference>